<keyword evidence="3" id="KW-1185">Reference proteome</keyword>
<evidence type="ECO:0000313" key="2">
    <source>
        <dbReference type="EMBL" id="RXM98321.1"/>
    </source>
</evidence>
<feature type="compositionally biased region" description="Basic and acidic residues" evidence="1">
    <location>
        <begin position="152"/>
        <end position="170"/>
    </location>
</feature>
<accession>A0A662YR41</accession>
<dbReference type="PANTHER" id="PTHR46579">
    <property type="entry name" value="F5/8 TYPE C DOMAIN-CONTAINING PROTEIN-RELATED"/>
    <property type="match status" value="1"/>
</dbReference>
<dbReference type="EMBL" id="SCEB01000720">
    <property type="protein sequence ID" value="RXM98321.1"/>
    <property type="molecule type" value="Genomic_DNA"/>
</dbReference>
<evidence type="ECO:0000313" key="3">
    <source>
        <dbReference type="Proteomes" id="UP000289886"/>
    </source>
</evidence>
<name>A0A662YR41_ACIRT</name>
<dbReference type="AlphaFoldDB" id="A0A662YR41"/>
<comment type="caution">
    <text evidence="2">The sequence shown here is derived from an EMBL/GenBank/DDBJ whole genome shotgun (WGS) entry which is preliminary data.</text>
</comment>
<evidence type="ECO:0000256" key="1">
    <source>
        <dbReference type="SAM" id="MobiDB-lite"/>
    </source>
</evidence>
<organism evidence="2 3">
    <name type="scientific">Acipenser ruthenus</name>
    <name type="common">Sterlet sturgeon</name>
    <dbReference type="NCBI Taxonomy" id="7906"/>
    <lineage>
        <taxon>Eukaryota</taxon>
        <taxon>Metazoa</taxon>
        <taxon>Chordata</taxon>
        <taxon>Craniata</taxon>
        <taxon>Vertebrata</taxon>
        <taxon>Euteleostomi</taxon>
        <taxon>Actinopterygii</taxon>
        <taxon>Chondrostei</taxon>
        <taxon>Acipenseriformes</taxon>
        <taxon>Acipenseridae</taxon>
        <taxon>Acipenser</taxon>
    </lineage>
</organism>
<proteinExistence type="predicted"/>
<protein>
    <submittedName>
        <fullName evidence="2">Uncharacterized protein</fullName>
    </submittedName>
</protein>
<sequence length="170" mass="19716">MHLHGHLKECISSYGPVYFFWLFSFERYNSILGNQPPNQRSVELQMMRYLKDGLMFARVLKVSEEEKALAEHLKKMQETCSRDALKDMTASELFDLCKAQSCIITVQDLIVSTASSALYMKKVLWDLSPFDDEYSSSEDESCEQQPPDDESNDHSKRTCPKKVEQLRVKF</sequence>
<dbReference type="Proteomes" id="UP000289886">
    <property type="component" value="Unassembled WGS sequence"/>
</dbReference>
<feature type="compositionally biased region" description="Acidic residues" evidence="1">
    <location>
        <begin position="132"/>
        <end position="151"/>
    </location>
</feature>
<feature type="region of interest" description="Disordered" evidence="1">
    <location>
        <begin position="132"/>
        <end position="170"/>
    </location>
</feature>
<reference evidence="2 3" key="1">
    <citation type="submission" date="2019-01" db="EMBL/GenBank/DDBJ databases">
        <title>Draft Genome and Complete Hox-Cluster Characterization of the Sterlet Sturgeon (Acipenser ruthenus).</title>
        <authorList>
            <person name="Wei Q."/>
        </authorList>
    </citation>
    <scope>NUCLEOTIDE SEQUENCE [LARGE SCALE GENOMIC DNA]</scope>
    <source>
        <strain evidence="2">WHYD16114868_AA</strain>
        <tissue evidence="2">Blood</tissue>
    </source>
</reference>
<gene>
    <name evidence="2" type="ORF">EOD39_13275</name>
</gene>
<dbReference type="PANTHER" id="PTHR46579:SF2">
    <property type="entry name" value="C2H2-TYPE DOMAIN-CONTAINING PROTEIN"/>
    <property type="match status" value="1"/>
</dbReference>